<dbReference type="Proteomes" id="UP000626109">
    <property type="component" value="Unassembled WGS sequence"/>
</dbReference>
<dbReference type="AlphaFoldDB" id="A0A813JPL9"/>
<dbReference type="EMBL" id="CAJNNW010026458">
    <property type="protein sequence ID" value="CAE8685535.1"/>
    <property type="molecule type" value="Genomic_DNA"/>
</dbReference>
<name>A0A813JPL9_POLGL</name>
<comment type="caution">
    <text evidence="1">The sequence shown here is derived from an EMBL/GenBank/DDBJ whole genome shotgun (WGS) entry which is preliminary data.</text>
</comment>
<evidence type="ECO:0000313" key="2">
    <source>
        <dbReference type="Proteomes" id="UP000626109"/>
    </source>
</evidence>
<reference evidence="1" key="1">
    <citation type="submission" date="2021-02" db="EMBL/GenBank/DDBJ databases">
        <authorList>
            <person name="Dougan E. K."/>
            <person name="Rhodes N."/>
            <person name="Thang M."/>
            <person name="Chan C."/>
        </authorList>
    </citation>
    <scope>NUCLEOTIDE SEQUENCE</scope>
</reference>
<sequence length="198" mass="21811">MCLTACQSPVLMLLQLPAPRIAGSLSDHPPGSKPHHTSWTPPCARVLPPMSPSSSSWLNPELSSVVAVHHNYNTDNDNNNNKVRACPSLHAFTAPSDHVPPKPGHQFAPEDLCPTHQLENCQELLPHYRQQLGCRVETLAHRKATPSTPACLLRCYQQLQQAVAATVQTPQSLAVRISMALCSRMAKQRHEQPFQLVC</sequence>
<protein>
    <submittedName>
        <fullName evidence="1">Uncharacterized protein</fullName>
    </submittedName>
</protein>
<gene>
    <name evidence="1" type="ORF">PGLA2088_LOCUS24510</name>
</gene>
<evidence type="ECO:0000313" key="1">
    <source>
        <dbReference type="EMBL" id="CAE8685535.1"/>
    </source>
</evidence>
<proteinExistence type="predicted"/>
<organism evidence="1 2">
    <name type="scientific">Polarella glacialis</name>
    <name type="common">Dinoflagellate</name>
    <dbReference type="NCBI Taxonomy" id="89957"/>
    <lineage>
        <taxon>Eukaryota</taxon>
        <taxon>Sar</taxon>
        <taxon>Alveolata</taxon>
        <taxon>Dinophyceae</taxon>
        <taxon>Suessiales</taxon>
        <taxon>Suessiaceae</taxon>
        <taxon>Polarella</taxon>
    </lineage>
</organism>
<accession>A0A813JPL9</accession>